<comment type="caution">
    <text evidence="2">The sequence shown here is derived from an EMBL/GenBank/DDBJ whole genome shotgun (WGS) entry which is preliminary data.</text>
</comment>
<evidence type="ECO:0000313" key="2">
    <source>
        <dbReference type="EMBL" id="RYO74922.1"/>
    </source>
</evidence>
<proteinExistence type="predicted"/>
<dbReference type="Proteomes" id="UP000294003">
    <property type="component" value="Unassembled WGS sequence"/>
</dbReference>
<name>A0ABY0GR15_9PEZI</name>
<protein>
    <submittedName>
        <fullName evidence="2">Uncharacterized protein</fullName>
    </submittedName>
</protein>
<keyword evidence="3" id="KW-1185">Reference proteome</keyword>
<organism evidence="2 3">
    <name type="scientific">Monosporascus cannonballus</name>
    <dbReference type="NCBI Taxonomy" id="155416"/>
    <lineage>
        <taxon>Eukaryota</taxon>
        <taxon>Fungi</taxon>
        <taxon>Dikarya</taxon>
        <taxon>Ascomycota</taxon>
        <taxon>Pezizomycotina</taxon>
        <taxon>Sordariomycetes</taxon>
        <taxon>Xylariomycetidae</taxon>
        <taxon>Xylariales</taxon>
        <taxon>Xylariales incertae sedis</taxon>
        <taxon>Monosporascus</taxon>
    </lineage>
</organism>
<evidence type="ECO:0000256" key="1">
    <source>
        <dbReference type="SAM" id="MobiDB-lite"/>
    </source>
</evidence>
<feature type="region of interest" description="Disordered" evidence="1">
    <location>
        <begin position="436"/>
        <end position="457"/>
    </location>
</feature>
<feature type="compositionally biased region" description="Low complexity" evidence="1">
    <location>
        <begin position="168"/>
        <end position="185"/>
    </location>
</feature>
<feature type="region of interest" description="Disordered" evidence="1">
    <location>
        <begin position="155"/>
        <end position="192"/>
    </location>
</feature>
<feature type="compositionally biased region" description="Low complexity" evidence="1">
    <location>
        <begin position="307"/>
        <end position="328"/>
    </location>
</feature>
<dbReference type="EMBL" id="QJNS01000713">
    <property type="protein sequence ID" value="RYO74922.1"/>
    <property type="molecule type" value="Genomic_DNA"/>
</dbReference>
<feature type="region of interest" description="Disordered" evidence="1">
    <location>
        <begin position="265"/>
        <end position="340"/>
    </location>
</feature>
<accession>A0ABY0GR15</accession>
<sequence length="457" mass="49147">MGYRRKRPKSAMEIIRSLDIERVLEVAKTILLKLRSLASSENATLKAGLAVLTLLFGPAWPILLTQRILGISETAPTGDRFAGTASEHPPPVSDDFKFHSEALSKLHDRRLDLAASRLLLKATRPNSRQKAQPNIPRSRTLNVFSNITNSLSRSSLASFTRNDSRHPSTSTTATTSTRGTTDSSTMDSRFGMSTSTTSIRTVAGNTSPGKIRTAQPSAYWTGRFVALHDKFRSEMLLPENLPTVMYAQAEQAPPKVTKTWGLPAAATTGSIPPPRQPMKTSSSSGNAFAHHLETTAATASNERKQKTASSSTTKSTITVTATTTATTPRKSKLGTGTYGQDDHQEEATLPLMMHDEHCRSQRAFQHLEALCATNEARRSLHAWQQMYARRVGCEALLPCGGSMENHRATGGWVGRLLGASGVGVGITGKRNSTSSVAVGDVGGGPRGHGGKRGSFVL</sequence>
<gene>
    <name evidence="2" type="ORF">DL762_010267</name>
</gene>
<evidence type="ECO:0000313" key="3">
    <source>
        <dbReference type="Proteomes" id="UP000294003"/>
    </source>
</evidence>
<reference evidence="2 3" key="1">
    <citation type="submission" date="2018-06" db="EMBL/GenBank/DDBJ databases">
        <title>Complete Genomes of Monosporascus.</title>
        <authorList>
            <person name="Robinson A.J."/>
            <person name="Natvig D.O."/>
        </authorList>
    </citation>
    <scope>NUCLEOTIDE SEQUENCE [LARGE SCALE GENOMIC DNA]</scope>
    <source>
        <strain evidence="2 3">CBS 609.92</strain>
    </source>
</reference>